<reference evidence="1" key="1">
    <citation type="submission" date="2019-08" db="EMBL/GenBank/DDBJ databases">
        <title>Reference gene set and small RNA set construction with multiple tissues from Davidia involucrata Baill.</title>
        <authorList>
            <person name="Yang H."/>
            <person name="Zhou C."/>
            <person name="Li G."/>
            <person name="Wang J."/>
            <person name="Gao P."/>
            <person name="Wang M."/>
            <person name="Wang R."/>
            <person name="Zhao Y."/>
        </authorList>
    </citation>
    <scope>NUCLEOTIDE SEQUENCE</scope>
    <source>
        <tissue evidence="1">Mixed with DoveR01_LX</tissue>
    </source>
</reference>
<name>A0A5B7AL28_DAVIN</name>
<sequence>MCEPIAPITDHKRRHTKLQKCRYLSLHHSLLSHHLISCRITSSKPPALSHSSSSSTPSSSMTSLISASSHCDATSNSLISRVFPLSLLHIFHPPPPLPSLHVVGDFIALLDAIAAKQYKVLKLFIEIRIYGQIHQIEKLCH</sequence>
<organism evidence="1">
    <name type="scientific">Davidia involucrata</name>
    <name type="common">Dove tree</name>
    <dbReference type="NCBI Taxonomy" id="16924"/>
    <lineage>
        <taxon>Eukaryota</taxon>
        <taxon>Viridiplantae</taxon>
        <taxon>Streptophyta</taxon>
        <taxon>Embryophyta</taxon>
        <taxon>Tracheophyta</taxon>
        <taxon>Spermatophyta</taxon>
        <taxon>Magnoliopsida</taxon>
        <taxon>eudicotyledons</taxon>
        <taxon>Gunneridae</taxon>
        <taxon>Pentapetalae</taxon>
        <taxon>asterids</taxon>
        <taxon>Cornales</taxon>
        <taxon>Nyssaceae</taxon>
        <taxon>Davidia</taxon>
    </lineage>
</organism>
<evidence type="ECO:0000313" key="1">
    <source>
        <dbReference type="EMBL" id="MPA56805.1"/>
    </source>
</evidence>
<protein>
    <submittedName>
        <fullName evidence="1">Uncharacterized protein</fullName>
    </submittedName>
</protein>
<accession>A0A5B7AL28</accession>
<proteinExistence type="predicted"/>
<dbReference type="AlphaFoldDB" id="A0A5B7AL28"/>
<gene>
    <name evidence="1" type="ORF">Din_026246</name>
</gene>
<dbReference type="EMBL" id="GHES01026246">
    <property type="protein sequence ID" value="MPA56805.1"/>
    <property type="molecule type" value="Transcribed_RNA"/>
</dbReference>